<reference evidence="2" key="1">
    <citation type="journal article" date="2020" name="Fungal Divers.">
        <title>Resolving the Mortierellaceae phylogeny through synthesis of multi-gene phylogenetics and phylogenomics.</title>
        <authorList>
            <person name="Vandepol N."/>
            <person name="Liber J."/>
            <person name="Desiro A."/>
            <person name="Na H."/>
            <person name="Kennedy M."/>
            <person name="Barry K."/>
            <person name="Grigoriev I.V."/>
            <person name="Miller A.N."/>
            <person name="O'Donnell K."/>
            <person name="Stajich J.E."/>
            <person name="Bonito G."/>
        </authorList>
    </citation>
    <scope>NUCLEOTIDE SEQUENCE</scope>
    <source>
        <strain evidence="2">NRRL 2769</strain>
    </source>
</reference>
<evidence type="ECO:0000313" key="3">
    <source>
        <dbReference type="Proteomes" id="UP000703661"/>
    </source>
</evidence>
<accession>A0A9P6STY5</accession>
<feature type="region of interest" description="Disordered" evidence="1">
    <location>
        <begin position="1"/>
        <end position="24"/>
    </location>
</feature>
<dbReference type="Proteomes" id="UP000703661">
    <property type="component" value="Unassembled WGS sequence"/>
</dbReference>
<sequence>MIQPPSPSNDNDSNNDNDKDEKGLIPIGNDPAELVALNLSLLHITLVRLDGSLFSALWKAISQLPQLKTLRLLNVSIGSEAVDAEALWEACANAEKLYVLGSAFAAINGIAAHLISHRVRFLQIRAIKSEAEGSDNNLKQLELIRRCPKLEELVWHMDSEIFVEDIAQGRWPMLERLSFGYNMADEQLEPIINRIPVIVKLDMSSTGLGPLSFQSLIGRHCSMIQELSLQNCSHVTSAIIQELLCSCPSLRVLRGDEIIAKDIVNGRPWACLSIKVLHVYISFAAKEQDLQHKVFECLSRLSRLQDFSIRDPRVSSINMCQNSLDFRLKSGLGVLENLRDLRRIDWQHTLQTFEEDDIRWMLRNWKQLEYAYGCMGDIVNRHAHIIRMLQLRGVQTY</sequence>
<proteinExistence type="predicted"/>
<name>A0A9P6STY5_9FUNG</name>
<comment type="caution">
    <text evidence="2">The sequence shown here is derived from an EMBL/GenBank/DDBJ whole genome shotgun (WGS) entry which is preliminary data.</text>
</comment>
<dbReference type="EMBL" id="JAAAID010002890">
    <property type="protein sequence ID" value="KAG0003051.1"/>
    <property type="molecule type" value="Genomic_DNA"/>
</dbReference>
<gene>
    <name evidence="2" type="ORF">BGZ80_005863</name>
</gene>
<dbReference type="Gene3D" id="3.80.10.10">
    <property type="entry name" value="Ribonuclease Inhibitor"/>
    <property type="match status" value="1"/>
</dbReference>
<dbReference type="InterPro" id="IPR032675">
    <property type="entry name" value="LRR_dom_sf"/>
</dbReference>
<dbReference type="SUPFAM" id="SSF52047">
    <property type="entry name" value="RNI-like"/>
    <property type="match status" value="1"/>
</dbReference>
<evidence type="ECO:0000313" key="2">
    <source>
        <dbReference type="EMBL" id="KAG0003051.1"/>
    </source>
</evidence>
<evidence type="ECO:0000256" key="1">
    <source>
        <dbReference type="SAM" id="MobiDB-lite"/>
    </source>
</evidence>
<organism evidence="2 3">
    <name type="scientific">Entomortierella chlamydospora</name>
    <dbReference type="NCBI Taxonomy" id="101097"/>
    <lineage>
        <taxon>Eukaryota</taxon>
        <taxon>Fungi</taxon>
        <taxon>Fungi incertae sedis</taxon>
        <taxon>Mucoromycota</taxon>
        <taxon>Mortierellomycotina</taxon>
        <taxon>Mortierellomycetes</taxon>
        <taxon>Mortierellales</taxon>
        <taxon>Mortierellaceae</taxon>
        <taxon>Entomortierella</taxon>
    </lineage>
</organism>
<evidence type="ECO:0008006" key="4">
    <source>
        <dbReference type="Google" id="ProtNLM"/>
    </source>
</evidence>
<protein>
    <recommendedName>
        <fullName evidence="4">RNI-like superfamily protein</fullName>
    </recommendedName>
</protein>
<keyword evidence="3" id="KW-1185">Reference proteome</keyword>
<dbReference type="AlphaFoldDB" id="A0A9P6STY5"/>